<keyword evidence="2" id="KW-0378">Hydrolase</keyword>
<sequence length="409" mass="44043">MKQTAIILGAGLMAQLFLMPIIALAGMGINGLDIKAPDGASAPSHSGNGMSLPSYNPLNGPMSDAALGQIMMQVEAEPPIKTRGAGGNKLERLFAARCRSVVFLAHKVKINGKEGTYTGTGSIVSMDGHILTAEHVVSGSKMIAVGIFPSCKPGTQPEYFAAKVIKADSSRDLALLQLIKLPSDIAIMPIGKLDEVRTGSSVVLIGHPHNLFMSLSQGTVSAIRPDYKFTQNRQATVIQTDGALNPGNSGGPMMSDDGNLIGVNSFIKGKASAGLNFAVAVSDVRSFITSKNTRFKPKVKAPVVKQKLVKASCKPKSLKQWKKDKTKFTLFDFYCSGKGDAILAIPDDKTKNPFMALDRNKDKKPDVIIILNRKGQPLRSKWDDDFDGEIDYHGKHVNGEWEPSQRVRL</sequence>
<dbReference type="SUPFAM" id="SSF50494">
    <property type="entry name" value="Trypsin-like serine proteases"/>
    <property type="match status" value="1"/>
</dbReference>
<keyword evidence="1" id="KW-0645">Protease</keyword>
<protein>
    <recommendedName>
        <fullName evidence="4">Serine protease</fullName>
    </recommendedName>
</protein>
<organism evidence="3">
    <name type="scientific">hydrothermal vent metagenome</name>
    <dbReference type="NCBI Taxonomy" id="652676"/>
    <lineage>
        <taxon>unclassified sequences</taxon>
        <taxon>metagenomes</taxon>
        <taxon>ecological metagenomes</taxon>
    </lineage>
</organism>
<accession>A0A3B1A7G9</accession>
<dbReference type="Gene3D" id="2.40.10.120">
    <property type="match status" value="1"/>
</dbReference>
<dbReference type="GO" id="GO:0006508">
    <property type="term" value="P:proteolysis"/>
    <property type="evidence" value="ECO:0007669"/>
    <property type="project" value="UniProtKB-KW"/>
</dbReference>
<dbReference type="PANTHER" id="PTHR43343:SF3">
    <property type="entry name" value="PROTEASE DO-LIKE 8, CHLOROPLASTIC"/>
    <property type="match status" value="1"/>
</dbReference>
<dbReference type="PRINTS" id="PR00834">
    <property type="entry name" value="PROTEASES2C"/>
</dbReference>
<gene>
    <name evidence="3" type="ORF">MNBD_GAMMA22-2082</name>
</gene>
<dbReference type="EMBL" id="UOFS01000049">
    <property type="protein sequence ID" value="VAX01686.1"/>
    <property type="molecule type" value="Genomic_DNA"/>
</dbReference>
<dbReference type="InterPro" id="IPR009003">
    <property type="entry name" value="Peptidase_S1_PA"/>
</dbReference>
<evidence type="ECO:0008006" key="4">
    <source>
        <dbReference type="Google" id="ProtNLM"/>
    </source>
</evidence>
<dbReference type="InterPro" id="IPR001940">
    <property type="entry name" value="Peptidase_S1C"/>
</dbReference>
<name>A0A3B1A7G9_9ZZZZ</name>
<dbReference type="PANTHER" id="PTHR43343">
    <property type="entry name" value="PEPTIDASE S12"/>
    <property type="match status" value="1"/>
</dbReference>
<dbReference type="GO" id="GO:0004252">
    <property type="term" value="F:serine-type endopeptidase activity"/>
    <property type="evidence" value="ECO:0007669"/>
    <property type="project" value="InterPro"/>
</dbReference>
<reference evidence="3" key="1">
    <citation type="submission" date="2018-06" db="EMBL/GenBank/DDBJ databases">
        <authorList>
            <person name="Zhirakovskaya E."/>
        </authorList>
    </citation>
    <scope>NUCLEOTIDE SEQUENCE</scope>
</reference>
<evidence type="ECO:0000313" key="3">
    <source>
        <dbReference type="EMBL" id="VAX01686.1"/>
    </source>
</evidence>
<evidence type="ECO:0000256" key="1">
    <source>
        <dbReference type="ARBA" id="ARBA00022670"/>
    </source>
</evidence>
<evidence type="ECO:0000256" key="2">
    <source>
        <dbReference type="ARBA" id="ARBA00022801"/>
    </source>
</evidence>
<proteinExistence type="predicted"/>
<dbReference type="Pfam" id="PF13365">
    <property type="entry name" value="Trypsin_2"/>
    <property type="match status" value="1"/>
</dbReference>
<dbReference type="InterPro" id="IPR051201">
    <property type="entry name" value="Chloro_Bact_Ser_Proteases"/>
</dbReference>
<dbReference type="AlphaFoldDB" id="A0A3B1A7G9"/>